<comment type="caution">
    <text evidence="2">The sequence shown here is derived from an EMBL/GenBank/DDBJ whole genome shotgun (WGS) entry which is preliminary data.</text>
</comment>
<reference evidence="2 3" key="1">
    <citation type="journal article" date="2024" name="G3 (Bethesda)">
        <title>Genome assembly of Hibiscus sabdariffa L. provides insights into metabolisms of medicinal natural products.</title>
        <authorList>
            <person name="Kim T."/>
        </authorList>
    </citation>
    <scope>NUCLEOTIDE SEQUENCE [LARGE SCALE GENOMIC DNA]</scope>
    <source>
        <strain evidence="2">TK-2024</strain>
        <tissue evidence="2">Old leaves</tissue>
    </source>
</reference>
<proteinExistence type="predicted"/>
<feature type="region of interest" description="Disordered" evidence="1">
    <location>
        <begin position="1"/>
        <end position="28"/>
    </location>
</feature>
<organism evidence="2 3">
    <name type="scientific">Hibiscus sabdariffa</name>
    <name type="common">roselle</name>
    <dbReference type="NCBI Taxonomy" id="183260"/>
    <lineage>
        <taxon>Eukaryota</taxon>
        <taxon>Viridiplantae</taxon>
        <taxon>Streptophyta</taxon>
        <taxon>Embryophyta</taxon>
        <taxon>Tracheophyta</taxon>
        <taxon>Spermatophyta</taxon>
        <taxon>Magnoliopsida</taxon>
        <taxon>eudicotyledons</taxon>
        <taxon>Gunneridae</taxon>
        <taxon>Pentapetalae</taxon>
        <taxon>rosids</taxon>
        <taxon>malvids</taxon>
        <taxon>Malvales</taxon>
        <taxon>Malvaceae</taxon>
        <taxon>Malvoideae</taxon>
        <taxon>Hibiscus</taxon>
    </lineage>
</organism>
<accession>A0ABR2AJM3</accession>
<keyword evidence="3" id="KW-1185">Reference proteome</keyword>
<evidence type="ECO:0000313" key="2">
    <source>
        <dbReference type="EMBL" id="KAK8493628.1"/>
    </source>
</evidence>
<dbReference type="Proteomes" id="UP001472677">
    <property type="component" value="Unassembled WGS sequence"/>
</dbReference>
<evidence type="ECO:0000256" key="1">
    <source>
        <dbReference type="SAM" id="MobiDB-lite"/>
    </source>
</evidence>
<dbReference type="EMBL" id="JBBPBM010000606">
    <property type="protein sequence ID" value="KAK8493628.1"/>
    <property type="molecule type" value="Genomic_DNA"/>
</dbReference>
<gene>
    <name evidence="2" type="ORF">V6N12_074568</name>
</gene>
<evidence type="ECO:0000313" key="3">
    <source>
        <dbReference type="Proteomes" id="UP001472677"/>
    </source>
</evidence>
<protein>
    <submittedName>
        <fullName evidence="2">Uncharacterized protein</fullName>
    </submittedName>
</protein>
<name>A0ABR2AJM3_9ROSI</name>
<sequence>MTKVDEGSSKPSYDVMASKGSNLHGHPMNGDELDDMVVLADDYVINKSGAYSKHVLSTPRVENGKYNAKEGSRFVVLIDNDDVAEASSSIVPATISSLPRVLVVGSSIGQDLVISCPALSVNKNSAYFESNPNKRKKGSAKVVGTIDVISIVSAKEVEVIAHKNVQSSNQYMVISNVEHYDGNKSPAGGKIVKSRGYVGKGVKETLANQLQLVEQTSHGHTVVPSSTVNEQVNIQVLGGTDLVTGDSLKPQDAPSIDGHA</sequence>